<comment type="caution">
    <text evidence="2">The sequence shown here is derived from an EMBL/GenBank/DDBJ whole genome shotgun (WGS) entry which is preliminary data.</text>
</comment>
<dbReference type="RefSeq" id="WP_070020503.1">
    <property type="nucleotide sequence ID" value="NZ_LJGW01000690.1"/>
</dbReference>
<dbReference type="PATRIC" id="fig|518642.10.peg.131"/>
<dbReference type="PANTHER" id="PTHR14237:SF19">
    <property type="entry name" value="MITOCHONDRIAL AMIDOXIME REDUCING COMPONENT 1"/>
    <property type="match status" value="1"/>
</dbReference>
<sequence>MTTARLASLHVYPVKALAGCTREELTVEPWGPAADRRWMLTAPGGEQLTQREHPSLALARALPLSDRAHGGSRGAEGSAEGIRVTAPGREPLEIPVPPKDEDPLAVRLFGQPVEAVSAGAAADEWFSAYLGTSVRLVHMDAPEHRRPLDPEFAQGPETVSFADGFPVLLTSSSSLDALNSLIAQGDHADEGPLPMDRFRPSLVVTGSAPWAEEEWRRLRVGECVFRVADGCGRCVVTTTDQTTGERGKEPLRTLARHRRSGSRLVFGLNLVPERTGRVRSGDSVEVLA</sequence>
<evidence type="ECO:0000259" key="1">
    <source>
        <dbReference type="PROSITE" id="PS51340"/>
    </source>
</evidence>
<dbReference type="InterPro" id="IPR011037">
    <property type="entry name" value="Pyrv_Knase-like_insert_dom_sf"/>
</dbReference>
<dbReference type="GO" id="GO:0030151">
    <property type="term" value="F:molybdenum ion binding"/>
    <property type="evidence" value="ECO:0007669"/>
    <property type="project" value="InterPro"/>
</dbReference>
<dbReference type="Pfam" id="PF03476">
    <property type="entry name" value="MOSC_N"/>
    <property type="match status" value="1"/>
</dbReference>
<accession>A0A1E7KLK3</accession>
<dbReference type="GO" id="GO:0003824">
    <property type="term" value="F:catalytic activity"/>
    <property type="evidence" value="ECO:0007669"/>
    <property type="project" value="InterPro"/>
</dbReference>
<protein>
    <submittedName>
        <fullName evidence="2">Molybdenum cofactor biosysynthesis protein</fullName>
    </submittedName>
</protein>
<dbReference type="SUPFAM" id="SSF141673">
    <property type="entry name" value="MOSC N-terminal domain-like"/>
    <property type="match status" value="1"/>
</dbReference>
<dbReference type="GO" id="GO:0030170">
    <property type="term" value="F:pyridoxal phosphate binding"/>
    <property type="evidence" value="ECO:0007669"/>
    <property type="project" value="InterPro"/>
</dbReference>
<dbReference type="AlphaFoldDB" id="A0A1E7KLK3"/>
<dbReference type="SUPFAM" id="SSF50800">
    <property type="entry name" value="PK beta-barrel domain-like"/>
    <property type="match status" value="1"/>
</dbReference>
<dbReference type="PROSITE" id="PS51340">
    <property type="entry name" value="MOSC"/>
    <property type="match status" value="1"/>
</dbReference>
<dbReference type="InterPro" id="IPR005303">
    <property type="entry name" value="MOCOS_middle"/>
</dbReference>
<dbReference type="PANTHER" id="PTHR14237">
    <property type="entry name" value="MOLYBDOPTERIN COFACTOR SULFURASE MOSC"/>
    <property type="match status" value="1"/>
</dbReference>
<dbReference type="EMBL" id="LJGW01000690">
    <property type="protein sequence ID" value="OEV04912.1"/>
    <property type="molecule type" value="Genomic_DNA"/>
</dbReference>
<dbReference type="Proteomes" id="UP000176005">
    <property type="component" value="Unassembled WGS sequence"/>
</dbReference>
<reference evidence="2 3" key="1">
    <citation type="journal article" date="2016" name="Front. Microbiol.">
        <title>Comparative Genomics Analysis of Streptomyces Species Reveals Their Adaptation to the Marine Environment and Their Diversity at the Genomic Level.</title>
        <authorList>
            <person name="Tian X."/>
            <person name="Zhang Z."/>
            <person name="Yang T."/>
            <person name="Chen M."/>
            <person name="Li J."/>
            <person name="Chen F."/>
            <person name="Yang J."/>
            <person name="Li W."/>
            <person name="Zhang B."/>
            <person name="Zhang Z."/>
            <person name="Wu J."/>
            <person name="Zhang C."/>
            <person name="Long L."/>
            <person name="Xiao J."/>
        </authorList>
    </citation>
    <scope>NUCLEOTIDE SEQUENCE [LARGE SCALE GENOMIC DNA]</scope>
    <source>
        <strain evidence="2 3">SCSIO 10429</strain>
    </source>
</reference>
<organism evidence="2 3">
    <name type="scientific">Streptomyces nanshensis</name>
    <dbReference type="NCBI Taxonomy" id="518642"/>
    <lineage>
        <taxon>Bacteria</taxon>
        <taxon>Bacillati</taxon>
        <taxon>Actinomycetota</taxon>
        <taxon>Actinomycetes</taxon>
        <taxon>Kitasatosporales</taxon>
        <taxon>Streptomycetaceae</taxon>
        <taxon>Streptomyces</taxon>
    </lineage>
</organism>
<gene>
    <name evidence="2" type="ORF">AN218_31840</name>
</gene>
<proteinExistence type="predicted"/>
<evidence type="ECO:0000313" key="3">
    <source>
        <dbReference type="Proteomes" id="UP000176005"/>
    </source>
</evidence>
<dbReference type="InterPro" id="IPR005302">
    <property type="entry name" value="MoCF_Sase_C"/>
</dbReference>
<feature type="domain" description="MOSC" evidence="1">
    <location>
        <begin position="140"/>
        <end position="287"/>
    </location>
</feature>
<evidence type="ECO:0000313" key="2">
    <source>
        <dbReference type="EMBL" id="OEV04912.1"/>
    </source>
</evidence>
<dbReference type="Pfam" id="PF03473">
    <property type="entry name" value="MOSC"/>
    <property type="match status" value="1"/>
</dbReference>
<name>A0A1E7KLK3_9ACTN</name>
<keyword evidence="3" id="KW-1185">Reference proteome</keyword>